<feature type="transmembrane region" description="Helical" evidence="5">
    <location>
        <begin position="358"/>
        <end position="376"/>
    </location>
</feature>
<feature type="transmembrane region" description="Helical" evidence="5">
    <location>
        <begin position="273"/>
        <end position="291"/>
    </location>
</feature>
<keyword evidence="3 5" id="KW-1133">Transmembrane helix</keyword>
<feature type="transmembrane region" description="Helical" evidence="5">
    <location>
        <begin position="75"/>
        <end position="93"/>
    </location>
</feature>
<feature type="transmembrane region" description="Helical" evidence="5">
    <location>
        <begin position="163"/>
        <end position="180"/>
    </location>
</feature>
<accession>A0ABS8BU27</accession>
<reference evidence="7" key="1">
    <citation type="submission" date="2021-10" db="EMBL/GenBank/DDBJ databases">
        <title>Loktanella gaetbuli sp. nov., isolated from a tidal flat.</title>
        <authorList>
            <person name="Park S."/>
            <person name="Yoon J.-H."/>
        </authorList>
    </citation>
    <scope>NUCLEOTIDE SEQUENCE</scope>
    <source>
        <strain evidence="7">TSTF-M6</strain>
    </source>
</reference>
<comment type="subcellular location">
    <subcellularLocation>
        <location evidence="1">Membrane</location>
        <topology evidence="1">Multi-pass membrane protein</topology>
    </subcellularLocation>
</comment>
<name>A0ABS8BU27_9RHOB</name>
<evidence type="ECO:0000313" key="7">
    <source>
        <dbReference type="EMBL" id="MCB5199239.1"/>
    </source>
</evidence>
<feature type="transmembrane region" description="Helical" evidence="5">
    <location>
        <begin position="200"/>
        <end position="220"/>
    </location>
</feature>
<feature type="transmembrane region" description="Helical" evidence="5">
    <location>
        <begin position="43"/>
        <end position="63"/>
    </location>
</feature>
<dbReference type="SUPFAM" id="SSF103473">
    <property type="entry name" value="MFS general substrate transporter"/>
    <property type="match status" value="1"/>
</dbReference>
<dbReference type="RefSeq" id="WP_226748030.1">
    <property type="nucleotide sequence ID" value="NZ_JAJATZ010000003.1"/>
</dbReference>
<dbReference type="PROSITE" id="PS50850">
    <property type="entry name" value="MFS"/>
    <property type="match status" value="1"/>
</dbReference>
<feature type="transmembrane region" description="Helical" evidence="5">
    <location>
        <begin position="12"/>
        <end position="31"/>
    </location>
</feature>
<feature type="domain" description="Major facilitator superfamily (MFS) profile" evidence="6">
    <location>
        <begin position="207"/>
        <end position="388"/>
    </location>
</feature>
<dbReference type="PANTHER" id="PTHR23514:SF13">
    <property type="entry name" value="INNER MEMBRANE PROTEIN YBJJ"/>
    <property type="match status" value="1"/>
</dbReference>
<evidence type="ECO:0000256" key="1">
    <source>
        <dbReference type="ARBA" id="ARBA00004141"/>
    </source>
</evidence>
<dbReference type="CDD" id="cd17393">
    <property type="entry name" value="MFS_MosC_like"/>
    <property type="match status" value="1"/>
</dbReference>
<keyword evidence="2 5" id="KW-0812">Transmembrane</keyword>
<evidence type="ECO:0000256" key="5">
    <source>
        <dbReference type="SAM" id="Phobius"/>
    </source>
</evidence>
<evidence type="ECO:0000259" key="6">
    <source>
        <dbReference type="PROSITE" id="PS50850"/>
    </source>
</evidence>
<feature type="transmembrane region" description="Helical" evidence="5">
    <location>
        <begin position="240"/>
        <end position="261"/>
    </location>
</feature>
<evidence type="ECO:0000313" key="8">
    <source>
        <dbReference type="Proteomes" id="UP001138961"/>
    </source>
</evidence>
<dbReference type="InterPro" id="IPR051788">
    <property type="entry name" value="MFS_Transporter"/>
</dbReference>
<feature type="transmembrane region" description="Helical" evidence="5">
    <location>
        <begin position="99"/>
        <end position="117"/>
    </location>
</feature>
<feature type="transmembrane region" description="Helical" evidence="5">
    <location>
        <begin position="331"/>
        <end position="352"/>
    </location>
</feature>
<feature type="transmembrane region" description="Helical" evidence="5">
    <location>
        <begin position="138"/>
        <end position="157"/>
    </location>
</feature>
<proteinExistence type="predicted"/>
<dbReference type="Gene3D" id="1.20.1250.20">
    <property type="entry name" value="MFS general substrate transporter like domains"/>
    <property type="match status" value="2"/>
</dbReference>
<evidence type="ECO:0000256" key="3">
    <source>
        <dbReference type="ARBA" id="ARBA00022989"/>
    </source>
</evidence>
<dbReference type="Proteomes" id="UP001138961">
    <property type="component" value="Unassembled WGS sequence"/>
</dbReference>
<dbReference type="PANTHER" id="PTHR23514">
    <property type="entry name" value="BYPASS OF STOP CODON PROTEIN 6"/>
    <property type="match status" value="1"/>
</dbReference>
<keyword evidence="8" id="KW-1185">Reference proteome</keyword>
<gene>
    <name evidence="7" type="ORF">LGQ03_08295</name>
</gene>
<sequence length="388" mass="40796">MSIIGRMKPQHRVFAGFAIYAFILGQLFTRLPTVKDAMGIGEGALGLGLIGAPVGTLIALTLAPPLIERFGHKRSMIAALCAMSVFYAIAVHATGPVALFLLLVPAGLTLGTVEIIINLEADRVEATLPYRIMNRAHAFWSLGFFGAGLFGALMAQIGLSPQLHLALVVPLSGAAIWLLLSDFSAAPKRGSEMTGPSSMVARPSLAIMALVGLCLSAMVLEGGSIDWSAIYMRTIFETAPYFGGLTVATVALSQALLRYFADPVVDRFQPVPVARGMQVAMAVGVVMVFFAPNAWVALAGFAMIGAGTSALFPLAMSAAAQRTDRPSSVNVAALAQFSFVAFLLGPPLLGFVAEHIGLRWVFGLTLPLILLSAALSKGLQPDTEKRAA</sequence>
<dbReference type="Pfam" id="PF07690">
    <property type="entry name" value="MFS_1"/>
    <property type="match status" value="1"/>
</dbReference>
<keyword evidence="4 5" id="KW-0472">Membrane</keyword>
<feature type="transmembrane region" description="Helical" evidence="5">
    <location>
        <begin position="297"/>
        <end position="319"/>
    </location>
</feature>
<protein>
    <submittedName>
        <fullName evidence="7">MFS transporter</fullName>
    </submittedName>
</protein>
<evidence type="ECO:0000256" key="4">
    <source>
        <dbReference type="ARBA" id="ARBA00023136"/>
    </source>
</evidence>
<dbReference type="InterPro" id="IPR020846">
    <property type="entry name" value="MFS_dom"/>
</dbReference>
<dbReference type="InterPro" id="IPR036259">
    <property type="entry name" value="MFS_trans_sf"/>
</dbReference>
<organism evidence="7 8">
    <name type="scientific">Loktanella gaetbuli</name>
    <dbReference type="NCBI Taxonomy" id="2881335"/>
    <lineage>
        <taxon>Bacteria</taxon>
        <taxon>Pseudomonadati</taxon>
        <taxon>Pseudomonadota</taxon>
        <taxon>Alphaproteobacteria</taxon>
        <taxon>Rhodobacterales</taxon>
        <taxon>Roseobacteraceae</taxon>
        <taxon>Loktanella</taxon>
    </lineage>
</organism>
<dbReference type="EMBL" id="JAJATZ010000003">
    <property type="protein sequence ID" value="MCB5199239.1"/>
    <property type="molecule type" value="Genomic_DNA"/>
</dbReference>
<dbReference type="InterPro" id="IPR011701">
    <property type="entry name" value="MFS"/>
</dbReference>
<evidence type="ECO:0000256" key="2">
    <source>
        <dbReference type="ARBA" id="ARBA00022692"/>
    </source>
</evidence>
<comment type="caution">
    <text evidence="7">The sequence shown here is derived from an EMBL/GenBank/DDBJ whole genome shotgun (WGS) entry which is preliminary data.</text>
</comment>